<reference evidence="3" key="1">
    <citation type="submission" date="2013-06" db="EMBL/GenBank/DDBJ databases">
        <authorList>
            <person name="Zhao Q."/>
        </authorList>
    </citation>
    <scope>NUCLEOTIDE SEQUENCE</scope>
    <source>
        <strain evidence="3">cv. W1943</strain>
    </source>
</reference>
<protein>
    <submittedName>
        <fullName evidence="2">Uncharacterized protein</fullName>
    </submittedName>
</protein>
<keyword evidence="3" id="KW-1185">Reference proteome</keyword>
<name>A0A0E0PY77_ORYRU</name>
<dbReference type="Gramene" id="ORUFI06G16720.1">
    <property type="protein sequence ID" value="ORUFI06G16720.1"/>
    <property type="gene ID" value="ORUFI06G16720"/>
</dbReference>
<evidence type="ECO:0000313" key="2">
    <source>
        <dbReference type="EnsemblPlants" id="ORUFI06G16720.1"/>
    </source>
</evidence>
<proteinExistence type="predicted"/>
<feature type="region of interest" description="Disordered" evidence="1">
    <location>
        <begin position="120"/>
        <end position="155"/>
    </location>
</feature>
<accession>A0A0E0PY77</accession>
<evidence type="ECO:0000256" key="1">
    <source>
        <dbReference type="SAM" id="MobiDB-lite"/>
    </source>
</evidence>
<organism evidence="2 3">
    <name type="scientific">Oryza rufipogon</name>
    <name type="common">Brownbeard rice</name>
    <name type="synonym">Asian wild rice</name>
    <dbReference type="NCBI Taxonomy" id="4529"/>
    <lineage>
        <taxon>Eukaryota</taxon>
        <taxon>Viridiplantae</taxon>
        <taxon>Streptophyta</taxon>
        <taxon>Embryophyta</taxon>
        <taxon>Tracheophyta</taxon>
        <taxon>Spermatophyta</taxon>
        <taxon>Magnoliopsida</taxon>
        <taxon>Liliopsida</taxon>
        <taxon>Poales</taxon>
        <taxon>Poaceae</taxon>
        <taxon>BOP clade</taxon>
        <taxon>Oryzoideae</taxon>
        <taxon>Oryzeae</taxon>
        <taxon>Oryzinae</taxon>
        <taxon>Oryza</taxon>
    </lineage>
</organism>
<dbReference type="HOGENOM" id="CLU_1698389_0_0_1"/>
<sequence length="155" mass="17079">MAAEKRDTLKIMKTVPDMASLRDIARTKSKEDVRARTETVTIATTTANTLIASNGCRAIPVERDTLKIMKTVPDMASLRDIARTKSKEDVRARTETVTIATTTANTLIASNGCRAIPVEPIDARGQSVDDDDDDPDMQQRSEYAKFHAVQRQANT</sequence>
<dbReference type="EnsemblPlants" id="ORUFI06G16720.1">
    <property type="protein sequence ID" value="ORUFI06G16720.1"/>
    <property type="gene ID" value="ORUFI06G16720"/>
</dbReference>
<evidence type="ECO:0000313" key="3">
    <source>
        <dbReference type="Proteomes" id="UP000008022"/>
    </source>
</evidence>
<reference evidence="2" key="2">
    <citation type="submission" date="2015-06" db="UniProtKB">
        <authorList>
            <consortium name="EnsemblPlants"/>
        </authorList>
    </citation>
    <scope>IDENTIFICATION</scope>
</reference>
<dbReference type="AlphaFoldDB" id="A0A0E0PY77"/>
<dbReference type="Proteomes" id="UP000008022">
    <property type="component" value="Unassembled WGS sequence"/>
</dbReference>